<keyword evidence="2" id="KW-1185">Reference proteome</keyword>
<proteinExistence type="predicted"/>
<dbReference type="GeneID" id="8502682"/>
<protein>
    <submittedName>
        <fullName evidence="1">Uncharacterized protein</fullName>
    </submittedName>
</protein>
<dbReference type="Proteomes" id="UP000002038">
    <property type="component" value="Unassembled WGS sequence"/>
</dbReference>
<organism evidence="1 2">
    <name type="scientific">Blastomyces gilchristii (strain SLH14081)</name>
    <name type="common">Blastomyces dermatitidis</name>
    <dbReference type="NCBI Taxonomy" id="559298"/>
    <lineage>
        <taxon>Eukaryota</taxon>
        <taxon>Fungi</taxon>
        <taxon>Dikarya</taxon>
        <taxon>Ascomycota</taxon>
        <taxon>Pezizomycotina</taxon>
        <taxon>Eurotiomycetes</taxon>
        <taxon>Eurotiomycetidae</taxon>
        <taxon>Onygenales</taxon>
        <taxon>Ajellomycetaceae</taxon>
        <taxon>Blastomyces</taxon>
    </lineage>
</organism>
<dbReference type="VEuPathDB" id="FungiDB:BDBG_07161"/>
<sequence>MPQPWTILKHLRCASPSGHFFFMQCRVCGQQPTQPVGELVSPSAQFADFKRYICVTSRIREFSVVQSADFLGGSYVSDIEISMTSTVKCTSTRRDMKLMHQESWSLDFEEKGEEDRKGG</sequence>
<accession>A0A179UZC9</accession>
<dbReference type="RefSeq" id="XP_002622650.1">
    <property type="nucleotide sequence ID" value="XM_002622604.1"/>
</dbReference>
<evidence type="ECO:0000313" key="1">
    <source>
        <dbReference type="EMBL" id="OAT11722.1"/>
    </source>
</evidence>
<reference evidence="2" key="1">
    <citation type="journal article" date="2015" name="PLoS Genet.">
        <title>The dynamic genome and transcriptome of the human fungal pathogen Blastomyces and close relative Emmonsia.</title>
        <authorList>
            <person name="Munoz J.F."/>
            <person name="Gauthier G.M."/>
            <person name="Desjardins C.A."/>
            <person name="Gallo J.E."/>
            <person name="Holder J."/>
            <person name="Sullivan T.D."/>
            <person name="Marty A.J."/>
            <person name="Carmen J.C."/>
            <person name="Chen Z."/>
            <person name="Ding L."/>
            <person name="Gujja S."/>
            <person name="Magrini V."/>
            <person name="Misas E."/>
            <person name="Mitreva M."/>
            <person name="Priest M."/>
            <person name="Saif S."/>
            <person name="Whiston E.A."/>
            <person name="Young S."/>
            <person name="Zeng Q."/>
            <person name="Goldman W.E."/>
            <person name="Mardis E.R."/>
            <person name="Taylor J.W."/>
            <person name="McEwen J.G."/>
            <person name="Clay O.K."/>
            <person name="Klein B.S."/>
            <person name="Cuomo C.A."/>
        </authorList>
    </citation>
    <scope>NUCLEOTIDE SEQUENCE [LARGE SCALE GENOMIC DNA]</scope>
    <source>
        <strain evidence="2">SLH14081</strain>
    </source>
</reference>
<name>A0A179UZC9_BLAGS</name>
<dbReference type="OrthoDB" id="10584341at2759"/>
<dbReference type="KEGG" id="bgh:BDBG_07161"/>
<gene>
    <name evidence="1" type="ORF">BDBG_07161</name>
</gene>
<dbReference type="AlphaFoldDB" id="A0A179UZC9"/>
<evidence type="ECO:0000313" key="2">
    <source>
        <dbReference type="Proteomes" id="UP000002038"/>
    </source>
</evidence>
<dbReference type="EMBL" id="GG657464">
    <property type="protein sequence ID" value="OAT11722.1"/>
    <property type="molecule type" value="Genomic_DNA"/>
</dbReference>